<gene>
    <name evidence="2" type="ORF">OUZ56_011413</name>
</gene>
<accession>A0ABQ9Z017</accession>
<feature type="region of interest" description="Disordered" evidence="1">
    <location>
        <begin position="60"/>
        <end position="101"/>
    </location>
</feature>
<proteinExistence type="predicted"/>
<keyword evidence="3" id="KW-1185">Reference proteome</keyword>
<feature type="compositionally biased region" description="Acidic residues" evidence="1">
    <location>
        <begin position="82"/>
        <end position="101"/>
    </location>
</feature>
<protein>
    <submittedName>
        <fullName evidence="2">Uncharacterized protein</fullName>
    </submittedName>
</protein>
<evidence type="ECO:0000256" key="1">
    <source>
        <dbReference type="SAM" id="MobiDB-lite"/>
    </source>
</evidence>
<organism evidence="2 3">
    <name type="scientific">Daphnia magna</name>
    <dbReference type="NCBI Taxonomy" id="35525"/>
    <lineage>
        <taxon>Eukaryota</taxon>
        <taxon>Metazoa</taxon>
        <taxon>Ecdysozoa</taxon>
        <taxon>Arthropoda</taxon>
        <taxon>Crustacea</taxon>
        <taxon>Branchiopoda</taxon>
        <taxon>Diplostraca</taxon>
        <taxon>Cladocera</taxon>
        <taxon>Anomopoda</taxon>
        <taxon>Daphniidae</taxon>
        <taxon>Daphnia</taxon>
    </lineage>
</organism>
<evidence type="ECO:0000313" key="3">
    <source>
        <dbReference type="Proteomes" id="UP001234178"/>
    </source>
</evidence>
<dbReference type="EMBL" id="JAOYFB010000002">
    <property type="protein sequence ID" value="KAK4006257.1"/>
    <property type="molecule type" value="Genomic_DNA"/>
</dbReference>
<sequence>MHKRKLKDFVGSRPRARRVRRFVEDNLNFTNNEESSAEHEEHNVVCDKTFDVENCDTSEYEIVESDNSNSRDECVNSSESVSEPEVELDDISMGDVEEAAE</sequence>
<dbReference type="Proteomes" id="UP001234178">
    <property type="component" value="Unassembled WGS sequence"/>
</dbReference>
<reference evidence="2 3" key="1">
    <citation type="journal article" date="2023" name="Nucleic Acids Res.">
        <title>The hologenome of Daphnia magna reveals possible DNA methylation and microbiome-mediated evolution of the host genome.</title>
        <authorList>
            <person name="Chaturvedi A."/>
            <person name="Li X."/>
            <person name="Dhandapani V."/>
            <person name="Marshall H."/>
            <person name="Kissane S."/>
            <person name="Cuenca-Cambronero M."/>
            <person name="Asole G."/>
            <person name="Calvet F."/>
            <person name="Ruiz-Romero M."/>
            <person name="Marangio P."/>
            <person name="Guigo R."/>
            <person name="Rago D."/>
            <person name="Mirbahai L."/>
            <person name="Eastwood N."/>
            <person name="Colbourne J.K."/>
            <person name="Zhou J."/>
            <person name="Mallon E."/>
            <person name="Orsini L."/>
        </authorList>
    </citation>
    <scope>NUCLEOTIDE SEQUENCE [LARGE SCALE GENOMIC DNA]</scope>
    <source>
        <strain evidence="2">LRV0_1</strain>
    </source>
</reference>
<comment type="caution">
    <text evidence="2">The sequence shown here is derived from an EMBL/GenBank/DDBJ whole genome shotgun (WGS) entry which is preliminary data.</text>
</comment>
<name>A0ABQ9Z017_9CRUS</name>
<evidence type="ECO:0000313" key="2">
    <source>
        <dbReference type="EMBL" id="KAK4006257.1"/>
    </source>
</evidence>